<accession>A0A8J3ZZW6</accession>
<comment type="caution">
    <text evidence="2">The sequence shown here is derived from an EMBL/GenBank/DDBJ whole genome shotgun (WGS) entry which is preliminary data.</text>
</comment>
<name>A0A8J3ZZW6_9ACTN</name>
<feature type="transmembrane region" description="Helical" evidence="1">
    <location>
        <begin position="43"/>
        <end position="63"/>
    </location>
</feature>
<proteinExistence type="predicted"/>
<keyword evidence="1" id="KW-0472">Membrane</keyword>
<keyword evidence="3" id="KW-1185">Reference proteome</keyword>
<dbReference type="AlphaFoldDB" id="A0A8J3ZZW6"/>
<sequence length="68" mass="7600">MPKTTPRYTVGNIVGVIVCMLVAVGMAMWTIFGDHSPRFDGLFWKVLFSVSAVAMGWVAIKAIRSRRR</sequence>
<evidence type="ECO:0000313" key="3">
    <source>
        <dbReference type="Proteomes" id="UP000635606"/>
    </source>
</evidence>
<dbReference type="EMBL" id="BOPH01000088">
    <property type="protein sequence ID" value="GIJ71303.1"/>
    <property type="molecule type" value="Genomic_DNA"/>
</dbReference>
<dbReference type="Proteomes" id="UP000635606">
    <property type="component" value="Unassembled WGS sequence"/>
</dbReference>
<evidence type="ECO:0000256" key="1">
    <source>
        <dbReference type="SAM" id="Phobius"/>
    </source>
</evidence>
<keyword evidence="1" id="KW-0812">Transmembrane</keyword>
<protein>
    <submittedName>
        <fullName evidence="2">Uncharacterized protein</fullName>
    </submittedName>
</protein>
<keyword evidence="1" id="KW-1133">Transmembrane helix</keyword>
<feature type="transmembrane region" description="Helical" evidence="1">
    <location>
        <begin position="12"/>
        <end position="31"/>
    </location>
</feature>
<reference evidence="2" key="1">
    <citation type="submission" date="2021-01" db="EMBL/GenBank/DDBJ databases">
        <title>Whole genome shotgun sequence of Virgisporangium ochraceum NBRC 16418.</title>
        <authorList>
            <person name="Komaki H."/>
            <person name="Tamura T."/>
        </authorList>
    </citation>
    <scope>NUCLEOTIDE SEQUENCE</scope>
    <source>
        <strain evidence="2">NBRC 16418</strain>
    </source>
</reference>
<evidence type="ECO:0000313" key="2">
    <source>
        <dbReference type="EMBL" id="GIJ71303.1"/>
    </source>
</evidence>
<organism evidence="2 3">
    <name type="scientific">Virgisporangium ochraceum</name>
    <dbReference type="NCBI Taxonomy" id="65505"/>
    <lineage>
        <taxon>Bacteria</taxon>
        <taxon>Bacillati</taxon>
        <taxon>Actinomycetota</taxon>
        <taxon>Actinomycetes</taxon>
        <taxon>Micromonosporales</taxon>
        <taxon>Micromonosporaceae</taxon>
        <taxon>Virgisporangium</taxon>
    </lineage>
</organism>
<gene>
    <name evidence="2" type="ORF">Voc01_062200</name>
</gene>